<dbReference type="AlphaFoldDB" id="A0A7H4P412"/>
<evidence type="ECO:0000313" key="2">
    <source>
        <dbReference type="Proteomes" id="UP000254571"/>
    </source>
</evidence>
<dbReference type="Proteomes" id="UP000254571">
    <property type="component" value="Unassembled WGS sequence"/>
</dbReference>
<dbReference type="EMBL" id="UGMX01000002">
    <property type="protein sequence ID" value="STW07177.1"/>
    <property type="molecule type" value="Genomic_DNA"/>
</dbReference>
<reference evidence="1 2" key="1">
    <citation type="submission" date="2018-06" db="EMBL/GenBank/DDBJ databases">
        <authorList>
            <consortium name="Pathogen Informatics"/>
            <person name="Doyle S."/>
        </authorList>
    </citation>
    <scope>NUCLEOTIDE SEQUENCE [LARGE SCALE GENOMIC DNA]</scope>
    <source>
        <strain evidence="1 2">NCTC9149</strain>
    </source>
</reference>
<protein>
    <submittedName>
        <fullName evidence="1">Transcriptional regulator</fullName>
    </submittedName>
</protein>
<organism evidence="1 2">
    <name type="scientific">Klebsiella grimontii</name>
    <dbReference type="NCBI Taxonomy" id="2058152"/>
    <lineage>
        <taxon>Bacteria</taxon>
        <taxon>Pseudomonadati</taxon>
        <taxon>Pseudomonadota</taxon>
        <taxon>Gammaproteobacteria</taxon>
        <taxon>Enterobacterales</taxon>
        <taxon>Enterobacteriaceae</taxon>
        <taxon>Klebsiella/Raoultella group</taxon>
        <taxon>Klebsiella</taxon>
    </lineage>
</organism>
<accession>A0A7H4P412</accession>
<sequence>MKLTSAGQTLLASMRPLLEQLAATEAELTQQQAEPEGPLRLCLPNRDWPLAVCAAHGANSPCATRK</sequence>
<proteinExistence type="predicted"/>
<gene>
    <name evidence="1" type="ORF">NCTC9149_03605</name>
</gene>
<comment type="caution">
    <text evidence="1">The sequence shown here is derived from an EMBL/GenBank/DDBJ whole genome shotgun (WGS) entry which is preliminary data.</text>
</comment>
<evidence type="ECO:0000313" key="1">
    <source>
        <dbReference type="EMBL" id="STW07177.1"/>
    </source>
</evidence>
<name>A0A7H4P412_9ENTR</name>